<dbReference type="GO" id="GO:0005975">
    <property type="term" value="P:carbohydrate metabolic process"/>
    <property type="evidence" value="ECO:0007669"/>
    <property type="project" value="InterPro"/>
</dbReference>
<evidence type="ECO:0000313" key="3">
    <source>
        <dbReference type="Proteomes" id="UP000346198"/>
    </source>
</evidence>
<reference evidence="2 3" key="1">
    <citation type="submission" date="2019-04" db="EMBL/GenBank/DDBJ databases">
        <authorList>
            <person name="Van Vliet M D."/>
        </authorList>
    </citation>
    <scope>NUCLEOTIDE SEQUENCE [LARGE SCALE GENOMIC DNA]</scope>
    <source>
        <strain evidence="2 3">F21</strain>
    </source>
</reference>
<feature type="signal peptide" evidence="1">
    <location>
        <begin position="1"/>
        <end position="20"/>
    </location>
</feature>
<proteinExistence type="predicted"/>
<evidence type="ECO:0000256" key="1">
    <source>
        <dbReference type="SAM" id="SignalP"/>
    </source>
</evidence>
<dbReference type="EMBL" id="CAAHFH010000002">
    <property type="protein sequence ID" value="VGO22133.1"/>
    <property type="molecule type" value="Genomic_DNA"/>
</dbReference>
<feature type="chain" id="PRO_5025500106" evidence="1">
    <location>
        <begin position="21"/>
        <end position="1369"/>
    </location>
</feature>
<dbReference type="InterPro" id="IPR012341">
    <property type="entry name" value="6hp_glycosidase-like_sf"/>
</dbReference>
<dbReference type="SUPFAM" id="SSF49785">
    <property type="entry name" value="Galactose-binding domain-like"/>
    <property type="match status" value="1"/>
</dbReference>
<dbReference type="Proteomes" id="UP000346198">
    <property type="component" value="Unassembled WGS sequence"/>
</dbReference>
<evidence type="ECO:0000313" key="2">
    <source>
        <dbReference type="EMBL" id="VGO22133.1"/>
    </source>
</evidence>
<dbReference type="Gene3D" id="1.50.10.10">
    <property type="match status" value="1"/>
</dbReference>
<gene>
    <name evidence="2" type="ORF">SCARR_04214</name>
</gene>
<keyword evidence="1" id="KW-0732">Signal</keyword>
<organism evidence="2 3">
    <name type="scientific">Pontiella sulfatireligans</name>
    <dbReference type="NCBI Taxonomy" id="2750658"/>
    <lineage>
        <taxon>Bacteria</taxon>
        <taxon>Pseudomonadati</taxon>
        <taxon>Kiritimatiellota</taxon>
        <taxon>Kiritimatiellia</taxon>
        <taxon>Kiritimatiellales</taxon>
        <taxon>Pontiellaceae</taxon>
        <taxon>Pontiella</taxon>
    </lineage>
</organism>
<dbReference type="RefSeq" id="WP_136063536.1">
    <property type="nucleotide sequence ID" value="NZ_CAAHFH010000002.1"/>
</dbReference>
<dbReference type="Gene3D" id="2.60.120.260">
    <property type="entry name" value="Galactose-binding domain-like"/>
    <property type="match status" value="1"/>
</dbReference>
<dbReference type="InterPro" id="IPR008979">
    <property type="entry name" value="Galactose-bd-like_sf"/>
</dbReference>
<sequence length="1369" mass="147503">MKKCILAIMAMSAMVGIAFADEYDWTGVVNGNWSETNNWVGLAKPGALGTTDLYFTNDTVNVATTNDTSTALKRSDIVFGPNPNGAWSISGNNLTAGNLGNTSITLLDGAGTVTINSKVEFAVSEKPHTLIIDGADTLEFNGDFDNTTGGDVIFTGGKSTSKVQLNGATKVIGGDWQLEKQGSLVLGAAGSMTFEIGANGVNKKIVDSNPTSWQPEFKGNGTFIFDLTAAGTMVGDSWTIVDLVTPDPAKQGTATWDATFNVQDFTETSVGSGIWIDDASGGYQFTTTPSNGVLSVLSVIEAPELEVPVWEGIDGCVFQMDAKEHYRFSIDATDQRVTGWDGVYGVGQVDALTSKHPIYVENSFNGINALDLPVSRFMRCVFDAPVNEFQVFAVYWPDSAAPAALVVDFDEATQVLVDSGRTGASFALDTGTPTYASDGVNYTGPAIYAAMNERSSVLMSLMAGAGTQIRMNDSTANGGEALFMFKTPGVSFKAGVDVLSIGSAFVSSAARLDSATMRFVVEEAGQFYISDASASHATSYSVNALTANWYAYDPSTIAGVSVIGAAATPAFASIDSIGYLLSAEGPASGGGGVNFGVTKFTAQAGGQEVLIDHPDFEVELWTSSDAAPAIAVGTASGLTDMDQLFLGKTYNGKVAEVVVFDHQLSVEEEQLVYDRLNVKWIERVSRDVPNLFKTLLGKTDAQFEAARATVSANMLHDYYTTSDHFRGDTNTIYALDDSSGEVSSRHAVEWLPCILMGENDKAMFDQGVNLFEDYHWHWDAVVGQWFFNATVYESGEEYRSTYVGQGHDYGLATVLYQAYAKWREPRYLELADRHAAFWQAHKGFEDPASDREVIYSANNAAGYGKGIIKMFPNDSLGLDAYTECTYMQPLGCRLAAEFGASVDAEFYDLAPHAQNQWLLRGSHPVTGLVPATSDLQGNPVEHSGKEDWARYCDDPTEKVWDRYLNSMINYPQDMDAGLLESFNKVAAWAAGIGVDNLLNDYELDGTCTNVNVVYKGNKATEGGIATIAAMAHVVDTDLTPWVQQAWNDVGNTDRSQRGYVRSFFTISGLAQVQNDGLRKNYVSNLGFETPADLTGWDVSVASGSVATNAARRGSYGLACTYQSPSPELAASAFLAGATYRYRAWVRSTSGAQTVNVHCALDATTSSSEPWGITSDWKLIEYTFRLPSEETISSIRLWVEAGASSTFDLDDVSVVLMSAPAVMPEPMNSEATPVSMWDQWIAEYPGLGGTTNFGDHADNDLLANLAEYALGGSPVDGDDQGNTPVQSQMEDSGTNYIEFVYFERDDAVERGLTTILDVGTDLVNTNWADGSAYKVGSGTSGITNFNAVTNWIPTDEEDQQFIRLQIEFTP</sequence>
<protein>
    <submittedName>
        <fullName evidence="2">Uncharacterized protein</fullName>
    </submittedName>
</protein>
<accession>A0A6C2UQB8</accession>
<name>A0A6C2UQB8_9BACT</name>
<keyword evidence="3" id="KW-1185">Reference proteome</keyword>